<dbReference type="InterPro" id="IPR036097">
    <property type="entry name" value="HisK_dim/P_sf"/>
</dbReference>
<comment type="caution">
    <text evidence="14">The sequence shown here is derived from an EMBL/GenBank/DDBJ whole genome shotgun (WGS) entry which is preliminary data.</text>
</comment>
<evidence type="ECO:0000313" key="15">
    <source>
        <dbReference type="Proteomes" id="UP000244978"/>
    </source>
</evidence>
<dbReference type="InterPro" id="IPR003661">
    <property type="entry name" value="HisK_dim/P_dom"/>
</dbReference>
<dbReference type="CDD" id="cd06225">
    <property type="entry name" value="HAMP"/>
    <property type="match status" value="1"/>
</dbReference>
<evidence type="ECO:0000259" key="12">
    <source>
        <dbReference type="PROSITE" id="PS50109"/>
    </source>
</evidence>
<keyword evidence="8 11" id="KW-1133">Transmembrane helix</keyword>
<feature type="domain" description="HAMP" evidence="13">
    <location>
        <begin position="204"/>
        <end position="256"/>
    </location>
</feature>
<dbReference type="SMART" id="SM00304">
    <property type="entry name" value="HAMP"/>
    <property type="match status" value="1"/>
</dbReference>
<dbReference type="AlphaFoldDB" id="A0A2U1SWV0"/>
<dbReference type="InterPro" id="IPR050428">
    <property type="entry name" value="TCS_sensor_his_kinase"/>
</dbReference>
<dbReference type="PROSITE" id="PS50109">
    <property type="entry name" value="HIS_KIN"/>
    <property type="match status" value="1"/>
</dbReference>
<evidence type="ECO:0000256" key="3">
    <source>
        <dbReference type="ARBA" id="ARBA00012438"/>
    </source>
</evidence>
<evidence type="ECO:0000256" key="8">
    <source>
        <dbReference type="ARBA" id="ARBA00022989"/>
    </source>
</evidence>
<dbReference type="PROSITE" id="PS50885">
    <property type="entry name" value="HAMP"/>
    <property type="match status" value="1"/>
</dbReference>
<dbReference type="Pfam" id="PF00672">
    <property type="entry name" value="HAMP"/>
    <property type="match status" value="1"/>
</dbReference>
<dbReference type="SUPFAM" id="SSF158472">
    <property type="entry name" value="HAMP domain-like"/>
    <property type="match status" value="1"/>
</dbReference>
<comment type="subcellular location">
    <subcellularLocation>
        <location evidence="2">Cell membrane</location>
    </subcellularLocation>
</comment>
<keyword evidence="15" id="KW-1185">Reference proteome</keyword>
<dbReference type="PANTHER" id="PTHR45436">
    <property type="entry name" value="SENSOR HISTIDINE KINASE YKOH"/>
    <property type="match status" value="1"/>
</dbReference>
<dbReference type="OrthoDB" id="9786919at2"/>
<evidence type="ECO:0000256" key="7">
    <source>
        <dbReference type="ARBA" id="ARBA00022777"/>
    </source>
</evidence>
<evidence type="ECO:0000256" key="1">
    <source>
        <dbReference type="ARBA" id="ARBA00000085"/>
    </source>
</evidence>
<sequence length="485" mass="52388">MTPPRIADAVKSVRARILASILLVATLGMTMAGATAYLVQRERVLHTIDERLTLTVEGLQFIADGGESGDEFPATVDELLTLAMQRVLPDTNESTVGIINDVPAYIPSSNVAFRIDQDDEFIEQVVREADDEKIVIGTTASDSGVLRYVAIPIAVEGDAATGIYVSAYNLESELATMTDAFRSYALIALISLLVLGVVGWIVAGRLLAPIRTLRDTADRITGTDLSKRIPVVGNDDVTDLTHTVNGMLERLEHGFLSQRRLLDDVGHELKTPITIVRGHLELLDPEHPDELTQTREIAIDELDRLNTLVSDIALLAKSHTPGFVHLKSTAIDELTTSVFAKARMLSANHEWTLIERAEAHAAIDGQRVTQAWLQLAENAAKYAPPGSSIQIGSASASDANGRAVIDLWVSDHGPGIPQEQIERIFDRFTRADEGRGIEGSGLGLSIVAAISQAHGGEAFAKSGVVGTRVTIRLPRSTRAPRGRTK</sequence>
<dbReference type="InterPro" id="IPR003660">
    <property type="entry name" value="HAMP_dom"/>
</dbReference>
<keyword evidence="5" id="KW-0808">Transferase</keyword>
<keyword evidence="10 11" id="KW-0472">Membrane</keyword>
<dbReference type="EC" id="2.7.13.3" evidence="3"/>
<dbReference type="SMART" id="SM00387">
    <property type="entry name" value="HATPase_c"/>
    <property type="match status" value="1"/>
</dbReference>
<dbReference type="GO" id="GO:0000155">
    <property type="term" value="F:phosphorelay sensor kinase activity"/>
    <property type="evidence" value="ECO:0007669"/>
    <property type="project" value="InterPro"/>
</dbReference>
<dbReference type="CDD" id="cd00082">
    <property type="entry name" value="HisKA"/>
    <property type="match status" value="1"/>
</dbReference>
<evidence type="ECO:0000256" key="10">
    <source>
        <dbReference type="ARBA" id="ARBA00023136"/>
    </source>
</evidence>
<feature type="domain" description="Histidine kinase" evidence="12">
    <location>
        <begin position="264"/>
        <end position="477"/>
    </location>
</feature>
<dbReference type="CDD" id="cd00075">
    <property type="entry name" value="HATPase"/>
    <property type="match status" value="1"/>
</dbReference>
<evidence type="ECO:0000256" key="6">
    <source>
        <dbReference type="ARBA" id="ARBA00022692"/>
    </source>
</evidence>
<keyword evidence="4" id="KW-0597">Phosphoprotein</keyword>
<dbReference type="Proteomes" id="UP000244978">
    <property type="component" value="Unassembled WGS sequence"/>
</dbReference>
<evidence type="ECO:0000256" key="2">
    <source>
        <dbReference type="ARBA" id="ARBA00004236"/>
    </source>
</evidence>
<dbReference type="PANTHER" id="PTHR45436:SF5">
    <property type="entry name" value="SENSOR HISTIDINE KINASE TRCS"/>
    <property type="match status" value="1"/>
</dbReference>
<evidence type="ECO:0000313" key="14">
    <source>
        <dbReference type="EMBL" id="PWB96076.1"/>
    </source>
</evidence>
<proteinExistence type="predicted"/>
<dbReference type="RefSeq" id="WP_108515444.1">
    <property type="nucleotide sequence ID" value="NZ_CP026951.1"/>
</dbReference>
<dbReference type="GO" id="GO:0005886">
    <property type="term" value="C:plasma membrane"/>
    <property type="evidence" value="ECO:0007669"/>
    <property type="project" value="UniProtKB-SubCell"/>
</dbReference>
<keyword evidence="6 11" id="KW-0812">Transmembrane</keyword>
<gene>
    <name evidence="14" type="ORF">DF220_11840</name>
</gene>
<dbReference type="EMBL" id="QEEX01000002">
    <property type="protein sequence ID" value="PWB96076.1"/>
    <property type="molecule type" value="Genomic_DNA"/>
</dbReference>
<evidence type="ECO:0000256" key="9">
    <source>
        <dbReference type="ARBA" id="ARBA00023012"/>
    </source>
</evidence>
<dbReference type="InterPro" id="IPR003594">
    <property type="entry name" value="HATPase_dom"/>
</dbReference>
<dbReference type="SUPFAM" id="SSF47384">
    <property type="entry name" value="Homodimeric domain of signal transducing histidine kinase"/>
    <property type="match status" value="1"/>
</dbReference>
<comment type="catalytic activity">
    <reaction evidence="1">
        <text>ATP + protein L-histidine = ADP + protein N-phospho-L-histidine.</text>
        <dbReference type="EC" id="2.7.13.3"/>
    </reaction>
</comment>
<dbReference type="Pfam" id="PF00512">
    <property type="entry name" value="HisKA"/>
    <property type="match status" value="1"/>
</dbReference>
<reference evidence="15" key="1">
    <citation type="submission" date="2018-04" db="EMBL/GenBank/DDBJ databases">
        <authorList>
            <person name="Liu S."/>
            <person name="Wang Z."/>
            <person name="Li J."/>
        </authorList>
    </citation>
    <scope>NUCLEOTIDE SEQUENCE [LARGE SCALE GENOMIC DNA]</scope>
    <source>
        <strain evidence="15">S1194</strain>
    </source>
</reference>
<dbReference type="Pfam" id="PF02518">
    <property type="entry name" value="HATPase_c"/>
    <property type="match status" value="1"/>
</dbReference>
<dbReference type="Gene3D" id="1.10.287.130">
    <property type="match status" value="1"/>
</dbReference>
<dbReference type="SUPFAM" id="SSF55874">
    <property type="entry name" value="ATPase domain of HSP90 chaperone/DNA topoisomerase II/histidine kinase"/>
    <property type="match status" value="1"/>
</dbReference>
<dbReference type="PRINTS" id="PR00344">
    <property type="entry name" value="BCTRLSENSOR"/>
</dbReference>
<name>A0A2U1SWV0_9MICO</name>
<keyword evidence="7" id="KW-0418">Kinase</keyword>
<dbReference type="InterPro" id="IPR004358">
    <property type="entry name" value="Sig_transdc_His_kin-like_C"/>
</dbReference>
<evidence type="ECO:0000259" key="13">
    <source>
        <dbReference type="PROSITE" id="PS50885"/>
    </source>
</evidence>
<evidence type="ECO:0000256" key="4">
    <source>
        <dbReference type="ARBA" id="ARBA00022553"/>
    </source>
</evidence>
<feature type="transmembrane region" description="Helical" evidence="11">
    <location>
        <begin position="184"/>
        <end position="208"/>
    </location>
</feature>
<dbReference type="Gene3D" id="3.30.565.10">
    <property type="entry name" value="Histidine kinase-like ATPase, C-terminal domain"/>
    <property type="match status" value="1"/>
</dbReference>
<evidence type="ECO:0000256" key="5">
    <source>
        <dbReference type="ARBA" id="ARBA00022679"/>
    </source>
</evidence>
<dbReference type="InterPro" id="IPR036890">
    <property type="entry name" value="HATPase_C_sf"/>
</dbReference>
<dbReference type="Gene3D" id="6.10.340.10">
    <property type="match status" value="1"/>
</dbReference>
<dbReference type="KEGG" id="salc:C2138_03065"/>
<dbReference type="InterPro" id="IPR005467">
    <property type="entry name" value="His_kinase_dom"/>
</dbReference>
<organism evidence="14 15">
    <name type="scientific">Homoserinimonas hongtaonis</name>
    <dbReference type="NCBI Taxonomy" id="2079791"/>
    <lineage>
        <taxon>Bacteria</taxon>
        <taxon>Bacillati</taxon>
        <taxon>Actinomycetota</taxon>
        <taxon>Actinomycetes</taxon>
        <taxon>Micrococcales</taxon>
        <taxon>Microbacteriaceae</taxon>
        <taxon>Homoserinimonas</taxon>
    </lineage>
</organism>
<keyword evidence="9" id="KW-0902">Two-component regulatory system</keyword>
<evidence type="ECO:0000256" key="11">
    <source>
        <dbReference type="SAM" id="Phobius"/>
    </source>
</evidence>
<protein>
    <recommendedName>
        <fullName evidence="3">histidine kinase</fullName>
        <ecNumber evidence="3">2.7.13.3</ecNumber>
    </recommendedName>
</protein>
<accession>A0A2U1SWV0</accession>
<dbReference type="SMART" id="SM00388">
    <property type="entry name" value="HisKA"/>
    <property type="match status" value="1"/>
</dbReference>